<protein>
    <submittedName>
        <fullName evidence="3">Uncharacterized protein</fullName>
    </submittedName>
</protein>
<reference evidence="3" key="2">
    <citation type="submission" date="2013-10" db="EMBL/GenBank/DDBJ databases">
        <authorList>
            <person name="Aslett M."/>
        </authorList>
    </citation>
    <scope>NUCLEOTIDE SEQUENCE</scope>
    <source>
        <strain evidence="3">Houghton</strain>
    </source>
</reference>
<dbReference type="AlphaFoldDB" id="U6GK58"/>
<name>U6GK58_EIMAC</name>
<feature type="region of interest" description="Disordered" evidence="1">
    <location>
        <begin position="280"/>
        <end position="310"/>
    </location>
</feature>
<keyword evidence="4" id="KW-1185">Reference proteome</keyword>
<proteinExistence type="predicted"/>
<gene>
    <name evidence="3" type="ORF">EAH_00052420</name>
</gene>
<feature type="compositionally biased region" description="Polar residues" evidence="1">
    <location>
        <begin position="212"/>
        <end position="223"/>
    </location>
</feature>
<feature type="region of interest" description="Disordered" evidence="1">
    <location>
        <begin position="203"/>
        <end position="224"/>
    </location>
</feature>
<dbReference type="Proteomes" id="UP000018050">
    <property type="component" value="Unassembled WGS sequence"/>
</dbReference>
<dbReference type="VEuPathDB" id="ToxoDB:EAH_00052420"/>
<reference evidence="3" key="1">
    <citation type="submission" date="2013-10" db="EMBL/GenBank/DDBJ databases">
        <title>Genomic analysis of the causative agents of coccidiosis in chickens.</title>
        <authorList>
            <person name="Reid A.J."/>
            <person name="Blake D."/>
            <person name="Billington K."/>
            <person name="Browne H."/>
            <person name="Dunn M."/>
            <person name="Hung S."/>
            <person name="Kawahara F."/>
            <person name="Miranda-Saavedra D."/>
            <person name="Mourier T."/>
            <person name="Nagra H."/>
            <person name="Otto T.D."/>
            <person name="Rawlings N."/>
            <person name="Sanchez A."/>
            <person name="Sanders M."/>
            <person name="Subramaniam C."/>
            <person name="Tay Y."/>
            <person name="Dear P."/>
            <person name="Doerig C."/>
            <person name="Gruber A."/>
            <person name="Parkinson J."/>
            <person name="Shirley M."/>
            <person name="Wan K.L."/>
            <person name="Berriman M."/>
            <person name="Tomley F."/>
            <person name="Pain A."/>
        </authorList>
    </citation>
    <scope>NUCLEOTIDE SEQUENCE</scope>
    <source>
        <strain evidence="3">Houghton</strain>
    </source>
</reference>
<accession>U6GK58</accession>
<dbReference type="OrthoDB" id="10376210at2759"/>
<keyword evidence="2" id="KW-0812">Transmembrane</keyword>
<dbReference type="RefSeq" id="XP_013249533.1">
    <property type="nucleotide sequence ID" value="XM_013394079.1"/>
</dbReference>
<feature type="transmembrane region" description="Helical" evidence="2">
    <location>
        <begin position="173"/>
        <end position="197"/>
    </location>
</feature>
<keyword evidence="2" id="KW-0472">Membrane</keyword>
<dbReference type="GeneID" id="25273312"/>
<evidence type="ECO:0000313" key="4">
    <source>
        <dbReference type="Proteomes" id="UP000018050"/>
    </source>
</evidence>
<organism evidence="3 4">
    <name type="scientific">Eimeria acervulina</name>
    <name type="common">Coccidian parasite</name>
    <dbReference type="NCBI Taxonomy" id="5801"/>
    <lineage>
        <taxon>Eukaryota</taxon>
        <taxon>Sar</taxon>
        <taxon>Alveolata</taxon>
        <taxon>Apicomplexa</taxon>
        <taxon>Conoidasida</taxon>
        <taxon>Coccidia</taxon>
        <taxon>Eucoccidiorida</taxon>
        <taxon>Eimeriorina</taxon>
        <taxon>Eimeriidae</taxon>
        <taxon>Eimeria</taxon>
    </lineage>
</organism>
<sequence>MWGGEAENPQKNSFLSRLELRFLLNPRRDQILSLSRSSLLPLPCSAAPTLNSGVVRLHRAPESVTKDSRLTVYPADVHPQKPAAATHQQFLLPKDVRLAHISAVETPKYPPPVVRNKGGAEEHVQQADAIPSLAPEVHLHSDELSPSTSVGGSKQTHFSPFAFLQESPVPSTVILIVVGTALLLLLIVIAIISHYALASRSSARRGSVGYPRQQQYNSQSDPCETSVPAFNPDVFSAAVAASRQFSPLNSFNSLYNLPPGFIERKTPREIEYERRVMNTRLAPHSDSPQRTHSRHLESPPSPREGKNTVG</sequence>
<evidence type="ECO:0000313" key="3">
    <source>
        <dbReference type="EMBL" id="CDI80525.1"/>
    </source>
</evidence>
<evidence type="ECO:0000256" key="1">
    <source>
        <dbReference type="SAM" id="MobiDB-lite"/>
    </source>
</evidence>
<dbReference type="EMBL" id="HG671231">
    <property type="protein sequence ID" value="CDI80525.1"/>
    <property type="molecule type" value="Genomic_DNA"/>
</dbReference>
<keyword evidence="2" id="KW-1133">Transmembrane helix</keyword>
<evidence type="ECO:0000256" key="2">
    <source>
        <dbReference type="SAM" id="Phobius"/>
    </source>
</evidence>